<dbReference type="EMBL" id="MSIF01000003">
    <property type="protein sequence ID" value="OLF12434.1"/>
    <property type="molecule type" value="Genomic_DNA"/>
</dbReference>
<evidence type="ECO:0000313" key="2">
    <source>
        <dbReference type="Proteomes" id="UP000185696"/>
    </source>
</evidence>
<gene>
    <name evidence="1" type="ORF">BLA60_10140</name>
</gene>
<proteinExistence type="predicted"/>
<sequence>MSERSALFTLWVQNRDIPNPELTKTLGVDLRPAARDRLNKAGLIESTKGRPIVHRITPEGVDWCLRQSLTIEPPPRSGALVRAVFAKFRQDAPELTPDLEKLIREVYRELSIKPQDWVRLARIRPELNGADHTEVDETLLTMIKTGTVHLAPQSDRKALTDEDHAAAIRVGSQDKHLLAIEES</sequence>
<dbReference type="Proteomes" id="UP000185696">
    <property type="component" value="Unassembled WGS sequence"/>
</dbReference>
<reference evidence="1 2" key="1">
    <citation type="submission" date="2016-12" db="EMBL/GenBank/DDBJ databases">
        <title>The draft genome sequence of Actinophytocola xinjiangensis.</title>
        <authorList>
            <person name="Wang W."/>
            <person name="Yuan L."/>
        </authorList>
    </citation>
    <scope>NUCLEOTIDE SEQUENCE [LARGE SCALE GENOMIC DNA]</scope>
    <source>
        <strain evidence="1 2">CGMCC 4.4663</strain>
    </source>
</reference>
<accession>A0A7Z0WQU3</accession>
<comment type="caution">
    <text evidence="1">The sequence shown here is derived from an EMBL/GenBank/DDBJ whole genome shotgun (WGS) entry which is preliminary data.</text>
</comment>
<evidence type="ECO:0000313" key="1">
    <source>
        <dbReference type="EMBL" id="OLF12434.1"/>
    </source>
</evidence>
<name>A0A7Z0WQU3_9PSEU</name>
<protein>
    <submittedName>
        <fullName evidence="1">Uncharacterized protein</fullName>
    </submittedName>
</protein>
<dbReference type="AlphaFoldDB" id="A0A7Z0WQU3"/>
<keyword evidence="2" id="KW-1185">Reference proteome</keyword>
<organism evidence="1 2">
    <name type="scientific">Actinophytocola xinjiangensis</name>
    <dbReference type="NCBI Taxonomy" id="485602"/>
    <lineage>
        <taxon>Bacteria</taxon>
        <taxon>Bacillati</taxon>
        <taxon>Actinomycetota</taxon>
        <taxon>Actinomycetes</taxon>
        <taxon>Pseudonocardiales</taxon>
        <taxon>Pseudonocardiaceae</taxon>
    </lineage>
</organism>